<dbReference type="KEGG" id="sxn:IAG42_34385"/>
<organism evidence="1 2">
    <name type="scientific">Streptomyces xanthii</name>
    <dbReference type="NCBI Taxonomy" id="2768069"/>
    <lineage>
        <taxon>Bacteria</taxon>
        <taxon>Bacillati</taxon>
        <taxon>Actinomycetota</taxon>
        <taxon>Actinomycetes</taxon>
        <taxon>Kitasatosporales</taxon>
        <taxon>Streptomycetaceae</taxon>
        <taxon>Streptomyces</taxon>
    </lineage>
</organism>
<keyword evidence="2" id="KW-1185">Reference proteome</keyword>
<accession>A0A7H1BHJ9</accession>
<sequence length="69" mass="6837">MNSAHQLQTVELTDADLDAVSGGVAPHASIMAGPQVVSDASLLAQAGAVQDQVLGAVGQYGDFGVSVSL</sequence>
<protein>
    <recommendedName>
        <fullName evidence="3">Type A2 lantipeptide</fullName>
    </recommendedName>
</protein>
<name>A0A7H1BHJ9_9ACTN</name>
<dbReference type="RefSeq" id="WP_188340865.1">
    <property type="nucleotide sequence ID" value="NZ_CP061281.1"/>
</dbReference>
<reference evidence="1 2" key="1">
    <citation type="submission" date="2020-09" db="EMBL/GenBank/DDBJ databases">
        <title>A novel species.</title>
        <authorList>
            <person name="Gao J."/>
        </authorList>
    </citation>
    <scope>NUCLEOTIDE SEQUENCE [LARGE SCALE GENOMIC DNA]</scope>
    <source>
        <strain evidence="1 2">CRXT-Y-14</strain>
    </source>
</reference>
<dbReference type="Proteomes" id="UP000516428">
    <property type="component" value="Chromosome"/>
</dbReference>
<evidence type="ECO:0000313" key="1">
    <source>
        <dbReference type="EMBL" id="QNS08204.1"/>
    </source>
</evidence>
<proteinExistence type="predicted"/>
<gene>
    <name evidence="1" type="ORF">IAG42_34385</name>
</gene>
<dbReference type="AlphaFoldDB" id="A0A7H1BHJ9"/>
<evidence type="ECO:0000313" key="2">
    <source>
        <dbReference type="Proteomes" id="UP000516428"/>
    </source>
</evidence>
<evidence type="ECO:0008006" key="3">
    <source>
        <dbReference type="Google" id="ProtNLM"/>
    </source>
</evidence>
<dbReference type="EMBL" id="CP061281">
    <property type="protein sequence ID" value="QNS08204.1"/>
    <property type="molecule type" value="Genomic_DNA"/>
</dbReference>